<evidence type="ECO:0000256" key="7">
    <source>
        <dbReference type="ARBA" id="ARBA00044037"/>
    </source>
</evidence>
<keyword evidence="5" id="KW-0067">ATP-binding</keyword>
<dbReference type="Proteomes" id="UP000078200">
    <property type="component" value="Unassembled WGS sequence"/>
</dbReference>
<dbReference type="InterPro" id="IPR017438">
    <property type="entry name" value="ATP-NAD_kinase_N"/>
</dbReference>
<evidence type="ECO:0000256" key="3">
    <source>
        <dbReference type="ARBA" id="ARBA00022741"/>
    </source>
</evidence>
<keyword evidence="2" id="KW-0808">Transferase</keyword>
<protein>
    <recommendedName>
        <fullName evidence="7">sphingosine kinase</fullName>
        <ecNumber evidence="7">2.7.1.91</ecNumber>
    </recommendedName>
</protein>
<evidence type="ECO:0000313" key="10">
    <source>
        <dbReference type="Proteomes" id="UP000078200"/>
    </source>
</evidence>
<dbReference type="PROSITE" id="PS50146">
    <property type="entry name" value="DAGK"/>
    <property type="match status" value="1"/>
</dbReference>
<dbReference type="GO" id="GO:0046512">
    <property type="term" value="P:sphingosine biosynthetic process"/>
    <property type="evidence" value="ECO:0007669"/>
    <property type="project" value="TreeGrafter"/>
</dbReference>
<keyword evidence="10" id="KW-1185">Reference proteome</keyword>
<dbReference type="STRING" id="7395.A0A1A9VED7"/>
<dbReference type="GO" id="GO:0005737">
    <property type="term" value="C:cytoplasm"/>
    <property type="evidence" value="ECO:0007669"/>
    <property type="project" value="TreeGrafter"/>
</dbReference>
<evidence type="ECO:0000256" key="2">
    <source>
        <dbReference type="ARBA" id="ARBA00022679"/>
    </source>
</evidence>
<evidence type="ECO:0000256" key="5">
    <source>
        <dbReference type="ARBA" id="ARBA00022840"/>
    </source>
</evidence>
<evidence type="ECO:0000256" key="1">
    <source>
        <dbReference type="ARBA" id="ARBA00004308"/>
    </source>
</evidence>
<keyword evidence="3" id="KW-0547">Nucleotide-binding</keyword>
<dbReference type="InterPro" id="IPR045540">
    <property type="entry name" value="YegS/DAGK_C"/>
</dbReference>
<feature type="domain" description="DAGKc" evidence="8">
    <location>
        <begin position="178"/>
        <end position="322"/>
    </location>
</feature>
<dbReference type="InterPro" id="IPR001206">
    <property type="entry name" value="Diacylglycerol_kinase_cat_dom"/>
</dbReference>
<keyword evidence="6" id="KW-0472">Membrane</keyword>
<dbReference type="InterPro" id="IPR050187">
    <property type="entry name" value="Lipid_Phosphate_FormReg"/>
</dbReference>
<dbReference type="SMART" id="SM00046">
    <property type="entry name" value="DAGKc"/>
    <property type="match status" value="1"/>
</dbReference>
<sequence>MQDISIDKENISESDRISNTCSIPNELSETFYSAKKKGSTFYVRLSKDGLLLQRDDAECNKDHHLIQMCDIVGGRCVLQNKQTRFKRNVSCGACTPNTKESKCGFEDNEDVYLYIFAYVLKKKLRSSIRRERNVITLRFRTFDSRDDNLREAEKWYKALKCHRENYLKECACESRGNHVLKRLLVFLNPKSGSGKARELFFQEVVPMLNEAELSYDVYVTKHANYAFDFVKQRDLSLWNGVVAVGGDGLFHEILNGLMQRIDWSKTSKILGVIPCGSGNGLARSVAYSYKEPYDSKPLLSSALTIIGGHSTLMDIMKVELENKIIYSFLSVGWGLISDIDIESERLRIFGYKRFTIWTLHRLINLRTYQGKISYLPRAEPILNIDNCSQGVNKPRLLHSVSCSTFSYSKASSKFNSNDNITDSEFEDIISLQTSVNCSSRSRCDSWLSSCSRKSMYYSIPESVYHSIAENSNNEGNNYNECNEIAHTEYDFSPSISMHEPLPSTWIVEEGEFVMVHAACKTHLGSDCLFAPQSQLNDGLMYLVIIRSGITRPQLLNFLINMSTGTHVPTENSEFIKAFHVTAFRLEPGQSQGIITVDGERIEFGALHATIFPKAVRIMVPSHNSSIKHF</sequence>
<dbReference type="GO" id="GO:0042981">
    <property type="term" value="P:regulation of apoptotic process"/>
    <property type="evidence" value="ECO:0007669"/>
    <property type="project" value="UniProtKB-ARBA"/>
</dbReference>
<dbReference type="SUPFAM" id="SSF111331">
    <property type="entry name" value="NAD kinase/diacylglycerol kinase-like"/>
    <property type="match status" value="1"/>
</dbReference>
<name>A0A1A9VED7_GLOAU</name>
<dbReference type="Gene3D" id="3.40.50.10330">
    <property type="entry name" value="Probable inorganic polyphosphate/atp-NAD kinase, domain 1"/>
    <property type="match status" value="1"/>
</dbReference>
<dbReference type="EC" id="2.7.1.91" evidence="7"/>
<accession>A0A1A9VED7</accession>
<dbReference type="PANTHER" id="PTHR12358:SF112">
    <property type="entry name" value="LD11247P-RELATED"/>
    <property type="match status" value="1"/>
</dbReference>
<evidence type="ECO:0000256" key="4">
    <source>
        <dbReference type="ARBA" id="ARBA00022777"/>
    </source>
</evidence>
<dbReference type="Pfam" id="PF19279">
    <property type="entry name" value="YegS_C"/>
    <property type="match status" value="1"/>
</dbReference>
<dbReference type="EnsemblMetazoa" id="GAUT034652-RA">
    <property type="protein sequence ID" value="GAUT034652-PA"/>
    <property type="gene ID" value="GAUT034652"/>
</dbReference>
<keyword evidence="4" id="KW-0418">Kinase</keyword>
<dbReference type="GO" id="GO:0016020">
    <property type="term" value="C:membrane"/>
    <property type="evidence" value="ECO:0007669"/>
    <property type="project" value="TreeGrafter"/>
</dbReference>
<dbReference type="GO" id="GO:0005524">
    <property type="term" value="F:ATP binding"/>
    <property type="evidence" value="ECO:0007669"/>
    <property type="project" value="UniProtKB-KW"/>
</dbReference>
<organism evidence="9 10">
    <name type="scientific">Glossina austeni</name>
    <name type="common">Savannah tsetse fly</name>
    <dbReference type="NCBI Taxonomy" id="7395"/>
    <lineage>
        <taxon>Eukaryota</taxon>
        <taxon>Metazoa</taxon>
        <taxon>Ecdysozoa</taxon>
        <taxon>Arthropoda</taxon>
        <taxon>Hexapoda</taxon>
        <taxon>Insecta</taxon>
        <taxon>Pterygota</taxon>
        <taxon>Neoptera</taxon>
        <taxon>Endopterygota</taxon>
        <taxon>Diptera</taxon>
        <taxon>Brachycera</taxon>
        <taxon>Muscomorpha</taxon>
        <taxon>Hippoboscoidea</taxon>
        <taxon>Glossinidae</taxon>
        <taxon>Glossina</taxon>
    </lineage>
</organism>
<proteinExistence type="predicted"/>
<dbReference type="AlphaFoldDB" id="A0A1A9VED7"/>
<dbReference type="FunFam" id="3.40.50.10330:FF:000005">
    <property type="entry name" value="Sphingosine kinase 2"/>
    <property type="match status" value="1"/>
</dbReference>
<evidence type="ECO:0000259" key="8">
    <source>
        <dbReference type="PROSITE" id="PS50146"/>
    </source>
</evidence>
<evidence type="ECO:0000313" key="9">
    <source>
        <dbReference type="EnsemblMetazoa" id="GAUT034652-PA"/>
    </source>
</evidence>
<dbReference type="GO" id="GO:0012505">
    <property type="term" value="C:endomembrane system"/>
    <property type="evidence" value="ECO:0007669"/>
    <property type="project" value="UniProtKB-SubCell"/>
</dbReference>
<dbReference type="PANTHER" id="PTHR12358">
    <property type="entry name" value="SPHINGOSINE KINASE"/>
    <property type="match status" value="1"/>
</dbReference>
<evidence type="ECO:0000256" key="6">
    <source>
        <dbReference type="ARBA" id="ARBA00023136"/>
    </source>
</evidence>
<dbReference type="InterPro" id="IPR016064">
    <property type="entry name" value="NAD/diacylglycerol_kinase_sf"/>
</dbReference>
<reference evidence="9" key="1">
    <citation type="submission" date="2020-05" db="UniProtKB">
        <authorList>
            <consortium name="EnsemblMetazoa"/>
        </authorList>
    </citation>
    <scope>IDENTIFICATION</scope>
    <source>
        <strain evidence="9">TTRI</strain>
    </source>
</reference>
<dbReference type="VEuPathDB" id="VectorBase:GAUT034652"/>
<dbReference type="Pfam" id="PF00781">
    <property type="entry name" value="DAGK_cat"/>
    <property type="match status" value="1"/>
</dbReference>
<dbReference type="Gene3D" id="2.60.200.40">
    <property type="match status" value="1"/>
</dbReference>
<dbReference type="GO" id="GO:0008481">
    <property type="term" value="F:sphingosine kinase activity"/>
    <property type="evidence" value="ECO:0007669"/>
    <property type="project" value="UniProtKB-EC"/>
</dbReference>
<comment type="subcellular location">
    <subcellularLocation>
        <location evidence="1">Endomembrane system</location>
    </subcellularLocation>
</comment>